<dbReference type="Gene3D" id="3.40.710.10">
    <property type="entry name" value="DD-peptidase/beta-lactamase superfamily"/>
    <property type="match status" value="1"/>
</dbReference>
<dbReference type="InterPro" id="IPR050789">
    <property type="entry name" value="Diverse_Enzym_Activities"/>
</dbReference>
<protein>
    <submittedName>
        <fullName evidence="2">Beta-lactamase family protein</fullName>
    </submittedName>
</protein>
<proteinExistence type="predicted"/>
<evidence type="ECO:0000259" key="1">
    <source>
        <dbReference type="Pfam" id="PF00144"/>
    </source>
</evidence>
<accession>A0A6B3SP70</accession>
<dbReference type="InterPro" id="IPR001466">
    <property type="entry name" value="Beta-lactam-related"/>
</dbReference>
<dbReference type="EMBL" id="JAAIVB010000047">
    <property type="protein sequence ID" value="NEX62308.1"/>
    <property type="molecule type" value="Genomic_DNA"/>
</dbReference>
<dbReference type="AlphaFoldDB" id="A0A6B3SP70"/>
<dbReference type="Proteomes" id="UP000482155">
    <property type="component" value="Unassembled WGS sequence"/>
</dbReference>
<dbReference type="PANTHER" id="PTHR43283:SF3">
    <property type="entry name" value="BETA-LACTAMASE FAMILY PROTEIN (AFU_ORTHOLOGUE AFUA_5G07500)"/>
    <property type="match status" value="1"/>
</dbReference>
<feature type="domain" description="Beta-lactamase-related" evidence="1">
    <location>
        <begin position="16"/>
        <end position="375"/>
    </location>
</feature>
<organism evidence="2 3">
    <name type="scientific">Noviherbaspirillum galbum</name>
    <dbReference type="NCBI Taxonomy" id="2709383"/>
    <lineage>
        <taxon>Bacteria</taxon>
        <taxon>Pseudomonadati</taxon>
        <taxon>Pseudomonadota</taxon>
        <taxon>Betaproteobacteria</taxon>
        <taxon>Burkholderiales</taxon>
        <taxon>Oxalobacteraceae</taxon>
        <taxon>Noviherbaspirillum</taxon>
    </lineage>
</organism>
<comment type="caution">
    <text evidence="2">The sequence shown here is derived from an EMBL/GenBank/DDBJ whole genome shotgun (WGS) entry which is preliminary data.</text>
</comment>
<dbReference type="SUPFAM" id="SSF56601">
    <property type="entry name" value="beta-lactamase/transpeptidase-like"/>
    <property type="match status" value="1"/>
</dbReference>
<dbReference type="RefSeq" id="WP_163964408.1">
    <property type="nucleotide sequence ID" value="NZ_JAAIVB010000047.1"/>
</dbReference>
<evidence type="ECO:0000313" key="2">
    <source>
        <dbReference type="EMBL" id="NEX62308.1"/>
    </source>
</evidence>
<name>A0A6B3SP70_9BURK</name>
<keyword evidence="3" id="KW-1185">Reference proteome</keyword>
<evidence type="ECO:0000313" key="3">
    <source>
        <dbReference type="Proteomes" id="UP000482155"/>
    </source>
</evidence>
<gene>
    <name evidence="2" type="ORF">G3574_14560</name>
</gene>
<dbReference type="Pfam" id="PF00144">
    <property type="entry name" value="Beta-lactamase"/>
    <property type="match status" value="1"/>
</dbReference>
<sequence>MTLASGFDASRLDLLTRRFQEDIAAGRIPGAAMLIHRHGRTVYDEALGVQDPASGKPLAKDTIFRIYSMTKPVVSVAIMKLAEQGRLMISDPISRFLPELGELAVGVEKRQGAQTVLALEPAVRPVTIQDLLRHTSGFTYGIFGDSLVKTAYRDAGVGRMRASNDEFIRTLAGLPLAYQPGTVWEYSVSTDVLGVILERAHGKPLDEVLKQEIFDPLGMTDTDFWVTPDRFPRLAQAFDTDPVTGVAVKLNGMEQRPNFLSGGGGLASTMSDYLKFARMLMQGGELDGVRIIGRKTLAWMTSDHLGDLPAARTGANYLPGPGYGFGLGFAVRLGEGGAVLPGSTGDFTWSGLAGTYFWIDPREDLLAILLMQAPEQRTYYRQMFRGLVYGALD</sequence>
<dbReference type="InterPro" id="IPR012338">
    <property type="entry name" value="Beta-lactam/transpept-like"/>
</dbReference>
<reference evidence="2 3" key="1">
    <citation type="submission" date="2020-02" db="EMBL/GenBank/DDBJ databases">
        <authorList>
            <person name="Kim M.K."/>
        </authorList>
    </citation>
    <scope>NUCLEOTIDE SEQUENCE [LARGE SCALE GENOMIC DNA]</scope>
    <source>
        <strain evidence="2 3">17J57-3</strain>
    </source>
</reference>
<dbReference type="PANTHER" id="PTHR43283">
    <property type="entry name" value="BETA-LACTAMASE-RELATED"/>
    <property type="match status" value="1"/>
</dbReference>